<gene>
    <name evidence="2" type="primary">TTC39A_1</name>
    <name evidence="2" type="ORF">XENOCAPTIV_000658</name>
</gene>
<name>A0ABV0QQF3_9TELE</name>
<evidence type="ECO:0000256" key="1">
    <source>
        <dbReference type="ARBA" id="ARBA00022803"/>
    </source>
</evidence>
<organism evidence="2 3">
    <name type="scientific">Xenoophorus captivus</name>
    <dbReference type="NCBI Taxonomy" id="1517983"/>
    <lineage>
        <taxon>Eukaryota</taxon>
        <taxon>Metazoa</taxon>
        <taxon>Chordata</taxon>
        <taxon>Craniata</taxon>
        <taxon>Vertebrata</taxon>
        <taxon>Euteleostomi</taxon>
        <taxon>Actinopterygii</taxon>
        <taxon>Neopterygii</taxon>
        <taxon>Teleostei</taxon>
        <taxon>Neoteleostei</taxon>
        <taxon>Acanthomorphata</taxon>
        <taxon>Ovalentaria</taxon>
        <taxon>Atherinomorphae</taxon>
        <taxon>Cyprinodontiformes</taxon>
        <taxon>Goodeidae</taxon>
        <taxon>Xenoophorus</taxon>
    </lineage>
</organism>
<reference evidence="2 3" key="1">
    <citation type="submission" date="2021-06" db="EMBL/GenBank/DDBJ databases">
        <authorList>
            <person name="Palmer J.M."/>
        </authorList>
    </citation>
    <scope>NUCLEOTIDE SEQUENCE [LARGE SCALE GENOMIC DNA]</scope>
    <source>
        <strain evidence="2 3">XC_2019</strain>
        <tissue evidence="2">Muscle</tissue>
    </source>
</reference>
<evidence type="ECO:0000313" key="3">
    <source>
        <dbReference type="Proteomes" id="UP001434883"/>
    </source>
</evidence>
<sequence>MYVYMKAAYLSMLPEEEARPFGEDEVELFRQVPTLKQKIAGKSPPTEKFAIRKARRYKASNPVRLPVPVLEMMYMWNGFSMISKRPELTEGMMQTLVMAERTLLESP</sequence>
<dbReference type="PANTHER" id="PTHR31859">
    <property type="entry name" value="TETRATRICOPEPTIDE REPEAT PROTEIN 39 FAMILY MEMBER"/>
    <property type="match status" value="1"/>
</dbReference>
<protein>
    <submittedName>
        <fullName evidence="2">Tetratricopeptide repeat domain 39A</fullName>
    </submittedName>
</protein>
<keyword evidence="1" id="KW-0802">TPR repeat</keyword>
<accession>A0ABV0QQF3</accession>
<comment type="caution">
    <text evidence="2">The sequence shown here is derived from an EMBL/GenBank/DDBJ whole genome shotgun (WGS) entry which is preliminary data.</text>
</comment>
<dbReference type="InterPro" id="IPR019412">
    <property type="entry name" value="IML2/TPR_39"/>
</dbReference>
<evidence type="ECO:0000313" key="2">
    <source>
        <dbReference type="EMBL" id="MEQ2197587.1"/>
    </source>
</evidence>
<dbReference type="EMBL" id="JAHRIN010017864">
    <property type="protein sequence ID" value="MEQ2197587.1"/>
    <property type="molecule type" value="Genomic_DNA"/>
</dbReference>
<keyword evidence="3" id="KW-1185">Reference proteome</keyword>
<dbReference type="PANTHER" id="PTHR31859:SF7">
    <property type="entry name" value="TETRATRICOPEPTIDE REPEAT PROTEIN 39A"/>
    <property type="match status" value="1"/>
</dbReference>
<dbReference type="Pfam" id="PF10300">
    <property type="entry name" value="Iml2-TPR_39"/>
    <property type="match status" value="1"/>
</dbReference>
<feature type="non-terminal residue" evidence="2">
    <location>
        <position position="107"/>
    </location>
</feature>
<proteinExistence type="predicted"/>
<dbReference type="Proteomes" id="UP001434883">
    <property type="component" value="Unassembled WGS sequence"/>
</dbReference>